<dbReference type="VEuPathDB" id="FungiDB:PPTG_06358"/>
<gene>
    <name evidence="1" type="ORF">L915_21032</name>
</gene>
<organism evidence="1">
    <name type="scientific">Phytophthora nicotianae</name>
    <name type="common">Potato buckeye rot agent</name>
    <name type="synonym">Phytophthora parasitica</name>
    <dbReference type="NCBI Taxonomy" id="4792"/>
    <lineage>
        <taxon>Eukaryota</taxon>
        <taxon>Sar</taxon>
        <taxon>Stramenopiles</taxon>
        <taxon>Oomycota</taxon>
        <taxon>Peronosporomycetes</taxon>
        <taxon>Peronosporales</taxon>
        <taxon>Peronosporaceae</taxon>
        <taxon>Phytophthora</taxon>
    </lineage>
</organism>
<dbReference type="EMBL" id="KI689751">
    <property type="protein sequence ID" value="ETK71782.1"/>
    <property type="molecule type" value="Genomic_DNA"/>
</dbReference>
<dbReference type="AlphaFoldDB" id="W2FLW0"/>
<dbReference type="Proteomes" id="UP000053236">
    <property type="component" value="Unassembled WGS sequence"/>
</dbReference>
<sequence>MRLEKLFGPTDADDVNMMSMADSCVEYVAADDMDDADAVDYKLDMTDDELRDIAESGWTIYVEEHCGDLQVRPPTNCYSGPWGSTRSAVAYAESPLAMIVYFLPKELWIRIADETNRYRQQTIGAVAASRRAKMLARQAQDSRVSVPSLEDYEDKLNKFKRVQAHEHVHVIGLLLPPFVTVFQSIGVRMKTEPFHEALFRVS</sequence>
<evidence type="ECO:0000313" key="1">
    <source>
        <dbReference type="EMBL" id="ETK71782.1"/>
    </source>
</evidence>
<evidence type="ECO:0008006" key="2">
    <source>
        <dbReference type="Google" id="ProtNLM"/>
    </source>
</evidence>
<proteinExistence type="predicted"/>
<protein>
    <recommendedName>
        <fullName evidence="2">PiggyBac transposable element-derived protein domain-containing protein</fullName>
    </recommendedName>
</protein>
<name>W2FLW0_PHYNI</name>
<accession>W2FLW0</accession>
<reference evidence="1" key="1">
    <citation type="submission" date="2013-11" db="EMBL/GenBank/DDBJ databases">
        <title>The Genome Sequence of Phytophthora parasitica CJ02B3.</title>
        <authorList>
            <consortium name="The Broad Institute Genomics Platform"/>
            <person name="Russ C."/>
            <person name="Tyler B."/>
            <person name="Panabieres F."/>
            <person name="Shan W."/>
            <person name="Tripathy S."/>
            <person name="Grunwald N."/>
            <person name="Machado M."/>
            <person name="Johnson C.S."/>
            <person name="Arredondo F."/>
            <person name="Hong C."/>
            <person name="Coffey M."/>
            <person name="Young S.K."/>
            <person name="Zeng Q."/>
            <person name="Gargeya S."/>
            <person name="Fitzgerald M."/>
            <person name="Abouelleil A."/>
            <person name="Alvarado L."/>
            <person name="Chapman S.B."/>
            <person name="Gainer-Dewar J."/>
            <person name="Goldberg J."/>
            <person name="Griggs A."/>
            <person name="Gujja S."/>
            <person name="Hansen M."/>
            <person name="Howarth C."/>
            <person name="Imamovic A."/>
            <person name="Ireland A."/>
            <person name="Larimer J."/>
            <person name="McCowan C."/>
            <person name="Murphy C."/>
            <person name="Pearson M."/>
            <person name="Poon T.W."/>
            <person name="Priest M."/>
            <person name="Roberts A."/>
            <person name="Saif S."/>
            <person name="Shea T."/>
            <person name="Sykes S."/>
            <person name="Wortman J."/>
            <person name="Nusbaum C."/>
            <person name="Birren B."/>
        </authorList>
    </citation>
    <scope>NUCLEOTIDE SEQUENCE [LARGE SCALE GENOMIC DNA]</scope>
    <source>
        <strain evidence="1">CJ02B3</strain>
    </source>
</reference>